<evidence type="ECO:0000259" key="1">
    <source>
        <dbReference type="Pfam" id="PF00582"/>
    </source>
</evidence>
<feature type="domain" description="UspA" evidence="1">
    <location>
        <begin position="4"/>
        <end position="102"/>
    </location>
</feature>
<dbReference type="EMBL" id="CAKP01000082">
    <property type="protein sequence ID" value="CCJ33723.1"/>
    <property type="molecule type" value="Genomic_DNA"/>
</dbReference>
<dbReference type="GO" id="GO:0000155">
    <property type="term" value="F:phosphorelay sensor kinase activity"/>
    <property type="evidence" value="ECO:0007669"/>
    <property type="project" value="TreeGrafter"/>
</dbReference>
<dbReference type="SUPFAM" id="SSF52402">
    <property type="entry name" value="Adenine nucleotide alpha hydrolases-like"/>
    <property type="match status" value="1"/>
</dbReference>
<dbReference type="PANTHER" id="PTHR45569:SF1">
    <property type="entry name" value="SENSOR PROTEIN KDPD"/>
    <property type="match status" value="1"/>
</dbReference>
<comment type="caution">
    <text evidence="2">The sequence shown here is derived from an EMBL/GenBank/DDBJ whole genome shotgun (WGS) entry which is preliminary data.</text>
</comment>
<name>I7KUU8_9CLOT</name>
<protein>
    <recommendedName>
        <fullName evidence="1">UspA domain-containing protein</fullName>
    </recommendedName>
</protein>
<evidence type="ECO:0000313" key="2">
    <source>
        <dbReference type="EMBL" id="CCJ33723.1"/>
    </source>
</evidence>
<reference evidence="2 3" key="1">
    <citation type="journal article" date="2011" name="J. Bacteriol.">
        <title>Draft genome sequence of Caloramator australicus strain RC3T, a thermoanaerobe from the Great Artesian Basin of Australia.</title>
        <authorList>
            <person name="Ogg C.D."/>
            <person name="Patel B.K.C."/>
        </authorList>
    </citation>
    <scope>NUCLEOTIDE SEQUENCE [LARGE SCALE GENOMIC DNA]</scope>
    <source>
        <strain evidence="2 3">RC3</strain>
    </source>
</reference>
<dbReference type="InterPro" id="IPR052023">
    <property type="entry name" value="Histidine_kinase_KdpD"/>
</dbReference>
<keyword evidence="3" id="KW-1185">Reference proteome</keyword>
<dbReference type="eggNOG" id="COG2205">
    <property type="taxonomic scope" value="Bacteria"/>
</dbReference>
<dbReference type="STRING" id="857293.CAAU_1639"/>
<dbReference type="InterPro" id="IPR006016">
    <property type="entry name" value="UspA"/>
</dbReference>
<dbReference type="RefSeq" id="WP_008908987.1">
    <property type="nucleotide sequence ID" value="NZ_CAKP01000082.1"/>
</dbReference>
<proteinExistence type="predicted"/>
<dbReference type="Pfam" id="PF00582">
    <property type="entry name" value="Usp"/>
    <property type="match status" value="1"/>
</dbReference>
<dbReference type="PANTHER" id="PTHR45569">
    <property type="entry name" value="SENSOR PROTEIN KDPD"/>
    <property type="match status" value="1"/>
</dbReference>
<dbReference type="GO" id="GO:0005886">
    <property type="term" value="C:plasma membrane"/>
    <property type="evidence" value="ECO:0007669"/>
    <property type="project" value="TreeGrafter"/>
</dbReference>
<gene>
    <name evidence="2" type="ORF">CAAU_1639</name>
</gene>
<sequence>MNNIQNILVCVTQQKTCERLIKKGAELKRNNEKSELYVIHVAKEGDNFLNNPFQDDALEYLFDISKEYGASMIVLRSNLIAKTIAEFARTNNVSDIVLGSSPSDYRNNSIIIELKSLLPAIQFHIVNGE</sequence>
<dbReference type="AlphaFoldDB" id="I7KUU8"/>
<dbReference type="OrthoDB" id="1707003at2"/>
<dbReference type="Proteomes" id="UP000007652">
    <property type="component" value="Unassembled WGS sequence"/>
</dbReference>
<accession>I7KUU8</accession>
<dbReference type="Gene3D" id="3.40.50.620">
    <property type="entry name" value="HUPs"/>
    <property type="match status" value="1"/>
</dbReference>
<organism evidence="2 3">
    <name type="scientific">Caloramator australicus RC3</name>
    <dbReference type="NCBI Taxonomy" id="857293"/>
    <lineage>
        <taxon>Bacteria</taxon>
        <taxon>Bacillati</taxon>
        <taxon>Bacillota</taxon>
        <taxon>Clostridia</taxon>
        <taxon>Eubacteriales</taxon>
        <taxon>Clostridiaceae</taxon>
        <taxon>Caloramator</taxon>
    </lineage>
</organism>
<dbReference type="InterPro" id="IPR014729">
    <property type="entry name" value="Rossmann-like_a/b/a_fold"/>
</dbReference>
<evidence type="ECO:0000313" key="3">
    <source>
        <dbReference type="Proteomes" id="UP000007652"/>
    </source>
</evidence>